<dbReference type="PROSITE" id="PS50125">
    <property type="entry name" value="GUANYLATE_CYCLASE_2"/>
    <property type="match status" value="1"/>
</dbReference>
<dbReference type="GO" id="GO:0000166">
    <property type="term" value="F:nucleotide binding"/>
    <property type="evidence" value="ECO:0007669"/>
    <property type="project" value="UniProtKB-KW"/>
</dbReference>
<keyword evidence="4 9" id="KW-1133">Transmembrane helix</keyword>
<keyword evidence="7" id="KW-0378">Hydrolase</keyword>
<dbReference type="InterPro" id="IPR029787">
    <property type="entry name" value="Nucleotide_cyclase"/>
</dbReference>
<dbReference type="PROSITE" id="PS51845">
    <property type="entry name" value="PDEASE_I_2"/>
    <property type="match status" value="1"/>
</dbReference>
<dbReference type="InterPro" id="IPR002073">
    <property type="entry name" value="PDEase_catalytic_dom"/>
</dbReference>
<evidence type="ECO:0000256" key="4">
    <source>
        <dbReference type="ARBA" id="ARBA00022989"/>
    </source>
</evidence>
<dbReference type="GO" id="GO:0004016">
    <property type="term" value="F:adenylate cyclase activity"/>
    <property type="evidence" value="ECO:0007669"/>
    <property type="project" value="TreeGrafter"/>
</dbReference>
<dbReference type="EC" id="3.1.4.-" evidence="7"/>
<dbReference type="SMART" id="SM00044">
    <property type="entry name" value="CYCc"/>
    <property type="match status" value="1"/>
</dbReference>
<feature type="transmembrane region" description="Helical" evidence="9">
    <location>
        <begin position="81"/>
        <end position="101"/>
    </location>
</feature>
<dbReference type="CDD" id="cd07302">
    <property type="entry name" value="CHD"/>
    <property type="match status" value="1"/>
</dbReference>
<comment type="cofactor">
    <cofactor evidence="7">
        <name>a divalent metal cation</name>
        <dbReference type="ChEBI" id="CHEBI:60240"/>
    </cofactor>
    <text evidence="7">Binds 2 divalent metal cations per subunit. Site 1 may preferentially bind zinc ions, while site 2 has a preference for magnesium and/or manganese ions.</text>
</comment>
<proteinExistence type="inferred from homology"/>
<feature type="compositionally biased region" description="Polar residues" evidence="8">
    <location>
        <begin position="47"/>
        <end position="58"/>
    </location>
</feature>
<dbReference type="Gene3D" id="3.30.70.1230">
    <property type="entry name" value="Nucleotide cyclase"/>
    <property type="match status" value="1"/>
</dbReference>
<reference evidence="12" key="1">
    <citation type="submission" date="2020-06" db="EMBL/GenBank/DDBJ databases">
        <authorList>
            <consortium name="Plant Systems Biology data submission"/>
        </authorList>
    </citation>
    <scope>NUCLEOTIDE SEQUENCE</scope>
    <source>
        <strain evidence="12">D6</strain>
    </source>
</reference>
<dbReference type="PANTHER" id="PTHR11920:SF335">
    <property type="entry name" value="GUANYLATE CYCLASE"/>
    <property type="match status" value="1"/>
</dbReference>
<gene>
    <name evidence="12" type="ORF">SEMRO_938_G222300.1</name>
</gene>
<evidence type="ECO:0000256" key="2">
    <source>
        <dbReference type="ARBA" id="ARBA00022692"/>
    </source>
</evidence>
<keyword evidence="7" id="KW-0479">Metal-binding</keyword>
<evidence type="ECO:0000256" key="3">
    <source>
        <dbReference type="ARBA" id="ARBA00022741"/>
    </source>
</evidence>
<evidence type="ECO:0000259" key="11">
    <source>
        <dbReference type="PROSITE" id="PS51845"/>
    </source>
</evidence>
<dbReference type="InterPro" id="IPR001054">
    <property type="entry name" value="A/G_cyclase"/>
</dbReference>
<accession>A0A9N8ECV9</accession>
<dbReference type="OrthoDB" id="432756at2759"/>
<keyword evidence="13" id="KW-1185">Reference proteome</keyword>
<dbReference type="GO" id="GO:0046872">
    <property type="term" value="F:metal ion binding"/>
    <property type="evidence" value="ECO:0007669"/>
    <property type="project" value="UniProtKB-KW"/>
</dbReference>
<dbReference type="GO" id="GO:0001653">
    <property type="term" value="F:peptide receptor activity"/>
    <property type="evidence" value="ECO:0007669"/>
    <property type="project" value="TreeGrafter"/>
</dbReference>
<dbReference type="GO" id="GO:0005886">
    <property type="term" value="C:plasma membrane"/>
    <property type="evidence" value="ECO:0007669"/>
    <property type="project" value="TreeGrafter"/>
</dbReference>
<comment type="caution">
    <text evidence="12">The sequence shown here is derived from an EMBL/GenBank/DDBJ whole genome shotgun (WGS) entry which is preliminary data.</text>
</comment>
<comment type="subcellular location">
    <subcellularLocation>
        <location evidence="1">Membrane</location>
    </subcellularLocation>
</comment>
<keyword evidence="5 9" id="KW-0472">Membrane</keyword>
<organism evidence="12 13">
    <name type="scientific">Seminavis robusta</name>
    <dbReference type="NCBI Taxonomy" id="568900"/>
    <lineage>
        <taxon>Eukaryota</taxon>
        <taxon>Sar</taxon>
        <taxon>Stramenopiles</taxon>
        <taxon>Ochrophyta</taxon>
        <taxon>Bacillariophyta</taxon>
        <taxon>Bacillariophyceae</taxon>
        <taxon>Bacillariophycidae</taxon>
        <taxon>Naviculales</taxon>
        <taxon>Naviculaceae</taxon>
        <taxon>Seminavis</taxon>
    </lineage>
</organism>
<dbReference type="Proteomes" id="UP001153069">
    <property type="component" value="Unassembled WGS sequence"/>
</dbReference>
<dbReference type="Pfam" id="PF00233">
    <property type="entry name" value="PDEase_I"/>
    <property type="match status" value="1"/>
</dbReference>
<dbReference type="GO" id="GO:0004114">
    <property type="term" value="F:3',5'-cyclic-nucleotide phosphodiesterase activity"/>
    <property type="evidence" value="ECO:0007669"/>
    <property type="project" value="InterPro"/>
</dbReference>
<dbReference type="Pfam" id="PF00211">
    <property type="entry name" value="Guanylate_cyc"/>
    <property type="match status" value="1"/>
</dbReference>
<dbReference type="GO" id="GO:0007168">
    <property type="term" value="P:receptor guanylyl cyclase signaling pathway"/>
    <property type="evidence" value="ECO:0007669"/>
    <property type="project" value="TreeGrafter"/>
</dbReference>
<evidence type="ECO:0000256" key="7">
    <source>
        <dbReference type="RuleBase" id="RU363067"/>
    </source>
</evidence>
<feature type="region of interest" description="Disordered" evidence="8">
    <location>
        <begin position="21"/>
        <end position="58"/>
    </location>
</feature>
<dbReference type="InterPro" id="IPR023174">
    <property type="entry name" value="PDEase_CS"/>
</dbReference>
<evidence type="ECO:0000313" key="13">
    <source>
        <dbReference type="Proteomes" id="UP001153069"/>
    </source>
</evidence>
<dbReference type="PANTHER" id="PTHR11920">
    <property type="entry name" value="GUANYLYL CYCLASE"/>
    <property type="match status" value="1"/>
</dbReference>
<dbReference type="EMBL" id="CAICTM010000936">
    <property type="protein sequence ID" value="CAB9518478.1"/>
    <property type="molecule type" value="Genomic_DNA"/>
</dbReference>
<keyword evidence="12" id="KW-0675">Receptor</keyword>
<feature type="domain" description="PDEase" evidence="11">
    <location>
        <begin position="815"/>
        <end position="1042"/>
    </location>
</feature>
<dbReference type="GO" id="GO:0035556">
    <property type="term" value="P:intracellular signal transduction"/>
    <property type="evidence" value="ECO:0007669"/>
    <property type="project" value="InterPro"/>
</dbReference>
<dbReference type="PROSITE" id="PS00126">
    <property type="entry name" value="PDEASE_I_1"/>
    <property type="match status" value="1"/>
</dbReference>
<evidence type="ECO:0000256" key="6">
    <source>
        <dbReference type="ARBA" id="ARBA00023239"/>
    </source>
</evidence>
<dbReference type="SUPFAM" id="SSF55073">
    <property type="entry name" value="Nucleotide cyclase"/>
    <property type="match status" value="1"/>
</dbReference>
<dbReference type="InterPro" id="IPR036971">
    <property type="entry name" value="PDEase_catalytic_dom_sf"/>
</dbReference>
<keyword evidence="6" id="KW-0456">Lyase</keyword>
<comment type="similarity">
    <text evidence="7">Belongs to the cyclic nucleotide phosphodiesterase family.</text>
</comment>
<keyword evidence="2 9" id="KW-0812">Transmembrane</keyword>
<dbReference type="SUPFAM" id="SSF109604">
    <property type="entry name" value="HD-domain/PDEase-like"/>
    <property type="match status" value="1"/>
</dbReference>
<feature type="transmembrane region" description="Helical" evidence="9">
    <location>
        <begin position="480"/>
        <end position="505"/>
    </location>
</feature>
<dbReference type="AlphaFoldDB" id="A0A9N8ECV9"/>
<dbReference type="Gene3D" id="1.10.1300.10">
    <property type="entry name" value="3'5'-cyclic nucleotide phosphodiesterase, catalytic domain"/>
    <property type="match status" value="1"/>
</dbReference>
<evidence type="ECO:0000259" key="10">
    <source>
        <dbReference type="PROSITE" id="PS50125"/>
    </source>
</evidence>
<feature type="domain" description="Guanylate cyclase" evidence="10">
    <location>
        <begin position="587"/>
        <end position="721"/>
    </location>
</feature>
<evidence type="ECO:0000256" key="9">
    <source>
        <dbReference type="SAM" id="Phobius"/>
    </source>
</evidence>
<evidence type="ECO:0000256" key="5">
    <source>
        <dbReference type="ARBA" id="ARBA00023136"/>
    </source>
</evidence>
<keyword evidence="3" id="KW-0547">Nucleotide-binding</keyword>
<feature type="compositionally biased region" description="Basic and acidic residues" evidence="8">
    <location>
        <begin position="29"/>
        <end position="45"/>
    </location>
</feature>
<dbReference type="InterPro" id="IPR050401">
    <property type="entry name" value="Cyclic_nucleotide_synthase"/>
</dbReference>
<dbReference type="GO" id="GO:0004383">
    <property type="term" value="F:guanylate cyclase activity"/>
    <property type="evidence" value="ECO:0007669"/>
    <property type="project" value="TreeGrafter"/>
</dbReference>
<name>A0A9N8ECV9_9STRA</name>
<sequence>MNDTFLDEPNDDRMMMMMPDELEEEDSDHDTGSVELSRMDDDDRGTIYSSENNGGRATENASNKAVLLGKRESKAVFSSKVLVFGVLLLSAVVVAVVTYKFTSQAEVNEFETAFEQDARKVLESLGASLDKAIAGVDAYVMTMLSYARDTNQTWPRVTIPDFEARSGKFLDLTKAAVFMEFILVTPETRPEWEAYTAKEGPTWAQNSIDYLRANNLFQDVYDARNVTDESIVYLDFVHDYSAWGVENPVGLPANHSGPMLPMWQSAPLVPTSPVYNWDLATVAENESVLHCIQAHQTSISRAYMVASENDDPAIKVENEAWADYFSNYISPHEEAMEPLSDFYYPMVPDMLDQRALSLEPDYDPTQHQVVGIMSQSVYWRDMIKGILPDGSIGVVAVFTSPCSATFTYEINGPTVRYLGGGDHHNAKYNPLKFTSLLQDLDEYNAGANRYSYIPLEKDLCPWSIHIYPSQQYEDQFLTKFPIVLTIAAVVIFAFTTAVFVFYDWWVEQRQMIVMKSALRSDAIVSSLFPSNVRARLYDDQEDEEKAKQTRRSTFVNKQQELNSASIGASGDVKKDTRPIADLFPEVSVLFADLVGFTAWSSEREPDQIFRLLEALYGAFDRVCKRRGVLKIETIGDCYLAACGLPEPRANHAVVLCRFAADIRDLMNSITNDLETELGPGTGNLKIRVGIHSGAVTAGILRTDKARFQLFGDTVNTAARMESNGSPNRIQVSSKTAEALEKAGKGVWMTKRQDPIEAKGKGTMETFWVEPVSGASTHRSAASSVQMNNSHVFEGNDGIDAMLDLTETPDSGLTERLIDFNAKICEDLIVKVLMRRQAMGMDPSTDEESSSAAAIWTKGSNSVRDEVVDTISLPPFQKATFTATKTSLEPQVVHQLHEFVAEIAHSYRDNPFHNFEHASHVTMSANKLMNKICSHSKTLSQQEVYIHSFGVAMDPLAQLAIIVAAIIHDVDHRGVPNPVLATEEPSMAQRYSKKSIAEQHSVHVAWEIFMRPTYCDLRACLFPTKEELARFRQLIVNAVIATDVFDPELKSMRNNRWNNAFSESAQSEDPDFLNRKGTIVLEHVIQASDISHCVQHWTIYQKWNRRLFQEMYDAFLSGRTDKDPSTGWYAGELWFFDNYVIPLAKKLKECKVFGASGHEYLDTAYENRIEWEHKGKEIVEEMKREMAGRSNRSNAELQSGETEWENVVEC</sequence>
<evidence type="ECO:0000313" key="12">
    <source>
        <dbReference type="EMBL" id="CAB9518478.1"/>
    </source>
</evidence>
<evidence type="ECO:0000256" key="1">
    <source>
        <dbReference type="ARBA" id="ARBA00004370"/>
    </source>
</evidence>
<evidence type="ECO:0000256" key="8">
    <source>
        <dbReference type="SAM" id="MobiDB-lite"/>
    </source>
</evidence>
<protein>
    <recommendedName>
        <fullName evidence="7">Phosphodiesterase</fullName>
        <ecNumber evidence="7">3.1.4.-</ecNumber>
    </recommendedName>
</protein>